<proteinExistence type="predicted"/>
<dbReference type="Proteomes" id="UP000033945">
    <property type="component" value="Unassembled WGS sequence"/>
</dbReference>
<dbReference type="Pfam" id="PF13489">
    <property type="entry name" value="Methyltransf_23"/>
    <property type="match status" value="1"/>
</dbReference>
<dbReference type="InterPro" id="IPR029063">
    <property type="entry name" value="SAM-dependent_MTases_sf"/>
</dbReference>
<name>A0A0G1IT24_9BACT</name>
<dbReference type="CDD" id="cd02440">
    <property type="entry name" value="AdoMet_MTases"/>
    <property type="match status" value="1"/>
</dbReference>
<dbReference type="GO" id="GO:0008168">
    <property type="term" value="F:methyltransferase activity"/>
    <property type="evidence" value="ECO:0007669"/>
    <property type="project" value="UniProtKB-KW"/>
</dbReference>
<sequence>MKNKSLKKIYNKIYAKGERKHYSSILFSGDRVPLAKREVLKEINWRGKNVLDAGCGTGEIAFLIAKDGAKKVLGIDYSKEAILEAKKLHSRPNLSYECADLRKIKGKFDIIVSLGTLEHLDDPFSALKNLRAKLNPGGHLIITCPNWTNPRGYILMALLYLYRAKITLADLHYLTPTDFEGWAKELKMKLSWRTTEQEWGHGAKMILDFKKRLPKVVKSNKKKIEEFIVWLEKSAIPLEKNTKSSGAVGLYHFRK</sequence>
<keyword evidence="1" id="KW-0808">Transferase</keyword>
<evidence type="ECO:0000313" key="2">
    <source>
        <dbReference type="Proteomes" id="UP000033945"/>
    </source>
</evidence>
<accession>A0A0G1IT24</accession>
<organism evidence="1 2">
    <name type="scientific">Candidatus Giovannonibacteria bacterium GW2011_GWA2_44_26</name>
    <dbReference type="NCBI Taxonomy" id="1618648"/>
    <lineage>
        <taxon>Bacteria</taxon>
        <taxon>Candidatus Giovannoniibacteriota</taxon>
    </lineage>
</organism>
<dbReference type="EMBL" id="LCIT01000011">
    <property type="protein sequence ID" value="KKT62551.1"/>
    <property type="molecule type" value="Genomic_DNA"/>
</dbReference>
<dbReference type="PANTHER" id="PTHR43861">
    <property type="entry name" value="TRANS-ACONITATE 2-METHYLTRANSFERASE-RELATED"/>
    <property type="match status" value="1"/>
</dbReference>
<comment type="caution">
    <text evidence="1">The sequence shown here is derived from an EMBL/GenBank/DDBJ whole genome shotgun (WGS) entry which is preliminary data.</text>
</comment>
<dbReference type="GO" id="GO:0032259">
    <property type="term" value="P:methylation"/>
    <property type="evidence" value="ECO:0007669"/>
    <property type="project" value="UniProtKB-KW"/>
</dbReference>
<keyword evidence="1" id="KW-0489">Methyltransferase</keyword>
<protein>
    <submittedName>
        <fullName evidence="1">2-polyprenyl-3-methyl-5-hydroxy-6-metoxy-1, 4-benzoquinol methylase</fullName>
    </submittedName>
</protein>
<dbReference type="AlphaFoldDB" id="A0A0G1IT24"/>
<evidence type="ECO:0000313" key="1">
    <source>
        <dbReference type="EMBL" id="KKT62551.1"/>
    </source>
</evidence>
<dbReference type="Gene3D" id="3.40.50.150">
    <property type="entry name" value="Vaccinia Virus protein VP39"/>
    <property type="match status" value="1"/>
</dbReference>
<gene>
    <name evidence="1" type="ORF">UW55_C0011G0015</name>
</gene>
<reference evidence="1 2" key="1">
    <citation type="journal article" date="2015" name="Nature">
        <title>rRNA introns, odd ribosomes, and small enigmatic genomes across a large radiation of phyla.</title>
        <authorList>
            <person name="Brown C.T."/>
            <person name="Hug L.A."/>
            <person name="Thomas B.C."/>
            <person name="Sharon I."/>
            <person name="Castelle C.J."/>
            <person name="Singh A."/>
            <person name="Wilkins M.J."/>
            <person name="Williams K.H."/>
            <person name="Banfield J.F."/>
        </authorList>
    </citation>
    <scope>NUCLEOTIDE SEQUENCE [LARGE SCALE GENOMIC DNA]</scope>
</reference>
<dbReference type="SUPFAM" id="SSF53335">
    <property type="entry name" value="S-adenosyl-L-methionine-dependent methyltransferases"/>
    <property type="match status" value="1"/>
</dbReference>